<dbReference type="SUPFAM" id="SSF88874">
    <property type="entry name" value="Receptor-binding domain of short tail fibre protein gp12"/>
    <property type="match status" value="1"/>
</dbReference>
<proteinExistence type="predicted"/>
<dbReference type="CDD" id="cd22641">
    <property type="entry name" value="C24-like"/>
    <property type="match status" value="1"/>
</dbReference>
<sequence>MSYIRLTNFAAKDALITGNAAKVVRGTELGAEFDSLVVQDALNVKTGGALGTPSSGTLTNCTGLPVSTGVTGTLPVANGGTALTTVGTSGNVLTSNGSAWVSSPSFISGMIMLWAGSIVSIPTGWLICDGTNSTPDLRDRFVVGAGTTYAVNATGGSANAVVPSHTHTATDSGHTHTQTGYTPGSDTAGGNGYNQRPVRDAYTLNTGSAVANITVSTTGVSPTNANLPPYLALAYIMKS</sequence>
<evidence type="ECO:0000313" key="2">
    <source>
        <dbReference type="EMBL" id="CAB4183477.1"/>
    </source>
</evidence>
<accession>A0A6J5SJZ7</accession>
<feature type="region of interest" description="Disordered" evidence="1">
    <location>
        <begin position="166"/>
        <end position="193"/>
    </location>
</feature>
<feature type="compositionally biased region" description="Polar residues" evidence="1">
    <location>
        <begin position="166"/>
        <end position="185"/>
    </location>
</feature>
<reference evidence="3" key="1">
    <citation type="submission" date="2020-05" db="EMBL/GenBank/DDBJ databases">
        <authorList>
            <person name="Chiriac C."/>
            <person name="Salcher M."/>
            <person name="Ghai R."/>
            <person name="Kavagutti S V."/>
        </authorList>
    </citation>
    <scope>NUCLEOTIDE SEQUENCE</scope>
</reference>
<evidence type="ECO:0000313" key="3">
    <source>
        <dbReference type="EMBL" id="CAB4214425.1"/>
    </source>
</evidence>
<organism evidence="3">
    <name type="scientific">uncultured Caudovirales phage</name>
    <dbReference type="NCBI Taxonomy" id="2100421"/>
    <lineage>
        <taxon>Viruses</taxon>
        <taxon>Duplodnaviria</taxon>
        <taxon>Heunggongvirae</taxon>
        <taxon>Uroviricota</taxon>
        <taxon>Caudoviricetes</taxon>
        <taxon>Peduoviridae</taxon>
        <taxon>Maltschvirus</taxon>
        <taxon>Maltschvirus maltsch</taxon>
    </lineage>
</organism>
<evidence type="ECO:0000256" key="1">
    <source>
        <dbReference type="SAM" id="MobiDB-lite"/>
    </source>
</evidence>
<protein>
    <submittedName>
        <fullName evidence="3">Phage tail collar domain containing protein</fullName>
    </submittedName>
</protein>
<gene>
    <name evidence="2" type="ORF">UFOVP1103_14</name>
    <name evidence="3" type="ORF">UFOVP1464_40</name>
    <name evidence="4" type="ORF">UFOVP1553_22</name>
</gene>
<dbReference type="EMBL" id="LR797402">
    <property type="protein sequence ID" value="CAB4214425.1"/>
    <property type="molecule type" value="Genomic_DNA"/>
</dbReference>
<evidence type="ECO:0000313" key="4">
    <source>
        <dbReference type="EMBL" id="CAB5229324.1"/>
    </source>
</evidence>
<dbReference type="EMBL" id="LR798402">
    <property type="protein sequence ID" value="CAB5229324.1"/>
    <property type="molecule type" value="Genomic_DNA"/>
</dbReference>
<name>A0A6J5SJZ7_9CAUD</name>
<dbReference type="EMBL" id="LR797046">
    <property type="protein sequence ID" value="CAB4183477.1"/>
    <property type="molecule type" value="Genomic_DNA"/>
</dbReference>